<reference evidence="2" key="2">
    <citation type="submission" date="2020-11" db="EMBL/GenBank/DDBJ databases">
        <authorList>
            <person name="McCartney M.A."/>
            <person name="Auch B."/>
            <person name="Kono T."/>
            <person name="Mallez S."/>
            <person name="Becker A."/>
            <person name="Gohl D.M."/>
            <person name="Silverstein K.A.T."/>
            <person name="Koren S."/>
            <person name="Bechman K.B."/>
            <person name="Herman A."/>
            <person name="Abrahante J.E."/>
            <person name="Garbe J."/>
        </authorList>
    </citation>
    <scope>NUCLEOTIDE SEQUENCE</scope>
    <source>
        <strain evidence="2">Duluth1</strain>
        <tissue evidence="2">Whole animal</tissue>
    </source>
</reference>
<evidence type="ECO:0000313" key="3">
    <source>
        <dbReference type="Proteomes" id="UP000828390"/>
    </source>
</evidence>
<dbReference type="AlphaFoldDB" id="A0A9D4C7R4"/>
<organism evidence="2 3">
    <name type="scientific">Dreissena polymorpha</name>
    <name type="common">Zebra mussel</name>
    <name type="synonym">Mytilus polymorpha</name>
    <dbReference type="NCBI Taxonomy" id="45954"/>
    <lineage>
        <taxon>Eukaryota</taxon>
        <taxon>Metazoa</taxon>
        <taxon>Spiralia</taxon>
        <taxon>Lophotrochozoa</taxon>
        <taxon>Mollusca</taxon>
        <taxon>Bivalvia</taxon>
        <taxon>Autobranchia</taxon>
        <taxon>Heteroconchia</taxon>
        <taxon>Euheterodonta</taxon>
        <taxon>Imparidentia</taxon>
        <taxon>Neoheterodontei</taxon>
        <taxon>Myida</taxon>
        <taxon>Dreissenoidea</taxon>
        <taxon>Dreissenidae</taxon>
        <taxon>Dreissena</taxon>
    </lineage>
</organism>
<evidence type="ECO:0000256" key="1">
    <source>
        <dbReference type="SAM" id="MobiDB-lite"/>
    </source>
</evidence>
<gene>
    <name evidence="2" type="ORF">DPMN_061379</name>
</gene>
<feature type="region of interest" description="Disordered" evidence="1">
    <location>
        <begin position="48"/>
        <end position="78"/>
    </location>
</feature>
<accession>A0A9D4C7R4</accession>
<feature type="compositionally biased region" description="Polar residues" evidence="1">
    <location>
        <begin position="10"/>
        <end position="21"/>
    </location>
</feature>
<reference evidence="2" key="1">
    <citation type="journal article" date="2019" name="bioRxiv">
        <title>The Genome of the Zebra Mussel, Dreissena polymorpha: A Resource for Invasive Species Research.</title>
        <authorList>
            <person name="McCartney M.A."/>
            <person name="Auch B."/>
            <person name="Kono T."/>
            <person name="Mallez S."/>
            <person name="Zhang Y."/>
            <person name="Obille A."/>
            <person name="Becker A."/>
            <person name="Abrahante J.E."/>
            <person name="Garbe J."/>
            <person name="Badalamenti J.P."/>
            <person name="Herman A."/>
            <person name="Mangelson H."/>
            <person name="Liachko I."/>
            <person name="Sullivan S."/>
            <person name="Sone E.D."/>
            <person name="Koren S."/>
            <person name="Silverstein K.A.T."/>
            <person name="Beckman K.B."/>
            <person name="Gohl D.M."/>
        </authorList>
    </citation>
    <scope>NUCLEOTIDE SEQUENCE</scope>
    <source>
        <strain evidence="2">Duluth1</strain>
        <tissue evidence="2">Whole animal</tissue>
    </source>
</reference>
<feature type="compositionally biased region" description="Basic and acidic residues" evidence="1">
    <location>
        <begin position="69"/>
        <end position="78"/>
    </location>
</feature>
<proteinExistence type="predicted"/>
<protein>
    <submittedName>
        <fullName evidence="2">Uncharacterized protein</fullName>
    </submittedName>
</protein>
<sequence length="78" mass="8672">MYSKYLIRTNLANTKNTPNQKHTTRAESAHVEGGKRVDSEVLVLLFPQAEARDGDGPSVGSLSGWGRKLKQDERESDE</sequence>
<feature type="compositionally biased region" description="Basic and acidic residues" evidence="1">
    <location>
        <begin position="24"/>
        <end position="33"/>
    </location>
</feature>
<name>A0A9D4C7R4_DREPO</name>
<feature type="region of interest" description="Disordered" evidence="1">
    <location>
        <begin position="1"/>
        <end position="33"/>
    </location>
</feature>
<keyword evidence="3" id="KW-1185">Reference proteome</keyword>
<dbReference type="Proteomes" id="UP000828390">
    <property type="component" value="Unassembled WGS sequence"/>
</dbReference>
<evidence type="ECO:0000313" key="2">
    <source>
        <dbReference type="EMBL" id="KAH3718573.1"/>
    </source>
</evidence>
<dbReference type="EMBL" id="JAIWYP010000013">
    <property type="protein sequence ID" value="KAH3718573.1"/>
    <property type="molecule type" value="Genomic_DNA"/>
</dbReference>
<comment type="caution">
    <text evidence="2">The sequence shown here is derived from an EMBL/GenBank/DDBJ whole genome shotgun (WGS) entry which is preliminary data.</text>
</comment>